<dbReference type="EMBL" id="CP007174">
    <property type="protein sequence ID" value="AIF84260.1"/>
    <property type="molecule type" value="Genomic_DNA"/>
</dbReference>
<dbReference type="Proteomes" id="UP000028194">
    <property type="component" value="Chromosome"/>
</dbReference>
<gene>
    <name evidence="1" type="ORF">NTE_02206</name>
</gene>
<protein>
    <submittedName>
        <fullName evidence="1">Uncharacterized protein</fullName>
    </submittedName>
</protein>
<accession>A0A075MSW6</accession>
<dbReference type="RefSeq" id="WP_148700867.1">
    <property type="nucleotide sequence ID" value="NZ_CP007174.1"/>
</dbReference>
<proteinExistence type="predicted"/>
<evidence type="ECO:0000313" key="1">
    <source>
        <dbReference type="EMBL" id="AIF84260.1"/>
    </source>
</evidence>
<dbReference type="HOGENOM" id="CLU_2985814_0_0_2"/>
<keyword evidence="2" id="KW-1185">Reference proteome</keyword>
<dbReference type="AlphaFoldDB" id="A0A075MSW6"/>
<dbReference type="GeneID" id="41597927"/>
<sequence length="65" mass="7242">MSTAGSDGNNNDKIILSDDHRAAMAGWKARKEQLHRQQESVFKANDEAEKVNLVSLSKKKRETAS</sequence>
<reference evidence="1 2" key="1">
    <citation type="journal article" date="2014" name="PLoS ONE">
        <title>Genome Sequence of Candidatus Nitrososphaera evergladensis from Group I.1b Enriched from Everglades Soil Reveals Novel Genomic Features of the Ammonia-Oxidizing Archaea.</title>
        <authorList>
            <person name="Zhalnina K.V."/>
            <person name="Dias R."/>
            <person name="Leonard M.T."/>
            <person name="Dorr de Quadros P."/>
            <person name="Camargo F.A."/>
            <person name="Drew J.C."/>
            <person name="Farmerie W.G."/>
            <person name="Daroub S.H."/>
            <person name="Triplett E.W."/>
        </authorList>
    </citation>
    <scope>NUCLEOTIDE SEQUENCE [LARGE SCALE GENOMIC DNA]</scope>
    <source>
        <strain evidence="1 2">SR1</strain>
    </source>
</reference>
<name>A0A075MSW6_9ARCH</name>
<organism evidence="1 2">
    <name type="scientific">Candidatus Nitrososphaera evergladensis SR1</name>
    <dbReference type="NCBI Taxonomy" id="1459636"/>
    <lineage>
        <taxon>Archaea</taxon>
        <taxon>Nitrososphaerota</taxon>
        <taxon>Nitrososphaeria</taxon>
        <taxon>Nitrososphaerales</taxon>
        <taxon>Nitrososphaeraceae</taxon>
        <taxon>Nitrososphaera</taxon>
    </lineage>
</organism>
<dbReference type="OrthoDB" id="11308at2157"/>
<evidence type="ECO:0000313" key="2">
    <source>
        <dbReference type="Proteomes" id="UP000028194"/>
    </source>
</evidence>
<dbReference type="KEGG" id="nev:NTE_02206"/>